<accession>A0A1U7LM05</accession>
<comment type="caution">
    <text evidence="2">The sequence shown here is derived from an EMBL/GenBank/DDBJ whole genome shotgun (WGS) entry which is preliminary data.</text>
</comment>
<reference evidence="2 3" key="1">
    <citation type="submission" date="2016-04" db="EMBL/GenBank/DDBJ databases">
        <title>Evolutionary innovation and constraint leading to complex multicellularity in the Ascomycota.</title>
        <authorList>
            <person name="Cisse O."/>
            <person name="Nguyen A."/>
            <person name="Hewitt D.A."/>
            <person name="Jedd G."/>
            <person name="Stajich J.E."/>
        </authorList>
    </citation>
    <scope>NUCLEOTIDE SEQUENCE [LARGE SCALE GENOMIC DNA]</scope>
    <source>
        <strain evidence="2 3">DAH-3</strain>
    </source>
</reference>
<feature type="compositionally biased region" description="Basic and acidic residues" evidence="1">
    <location>
        <begin position="221"/>
        <end position="251"/>
    </location>
</feature>
<keyword evidence="3" id="KW-1185">Reference proteome</keyword>
<dbReference type="EMBL" id="LXFE01001367">
    <property type="protein sequence ID" value="OLL23696.1"/>
    <property type="molecule type" value="Genomic_DNA"/>
</dbReference>
<organism evidence="2 3">
    <name type="scientific">Neolecta irregularis (strain DAH-3)</name>
    <dbReference type="NCBI Taxonomy" id="1198029"/>
    <lineage>
        <taxon>Eukaryota</taxon>
        <taxon>Fungi</taxon>
        <taxon>Dikarya</taxon>
        <taxon>Ascomycota</taxon>
        <taxon>Taphrinomycotina</taxon>
        <taxon>Neolectales</taxon>
        <taxon>Neolectaceae</taxon>
        <taxon>Neolecta</taxon>
    </lineage>
</organism>
<gene>
    <name evidence="2" type="ORF">NEOLI_004336</name>
</gene>
<protein>
    <submittedName>
        <fullName evidence="2">Uncharacterized protein</fullName>
    </submittedName>
</protein>
<name>A0A1U7LM05_NEOID</name>
<dbReference type="Proteomes" id="UP000186594">
    <property type="component" value="Unassembled WGS sequence"/>
</dbReference>
<evidence type="ECO:0000313" key="2">
    <source>
        <dbReference type="EMBL" id="OLL23696.1"/>
    </source>
</evidence>
<sequence>MSDEIEAVEFAAGGRNADAQQVAVGIVGQVAVVGARGAGLRGDDVLAEGVYGVVEREFDGAQRRGKKDTWPCSALAPVQGLEEELWGGVCEEDGQVLVVDLGQDGDVAVVALAEDGAELCADALADAELGAHVELVHDLCGGEAQQPGAGAGGLVAGVGGAEEGDDVRVDLADDEVVDVEQLGEARDGDVGLHAAVDPGGVGGAGDPRDVRAGVRVLCEQRDGAEDQRQRARGDDGGPDEDVRRRQVVEQARHRKRRRARHADVEDAARAAVALLEGDVAQRLAHDAGEVRDVEPDAWRLVGVLGGAHRA</sequence>
<evidence type="ECO:0000256" key="1">
    <source>
        <dbReference type="SAM" id="MobiDB-lite"/>
    </source>
</evidence>
<feature type="region of interest" description="Disordered" evidence="1">
    <location>
        <begin position="221"/>
        <end position="263"/>
    </location>
</feature>
<dbReference type="AlphaFoldDB" id="A0A1U7LM05"/>
<proteinExistence type="predicted"/>
<evidence type="ECO:0000313" key="3">
    <source>
        <dbReference type="Proteomes" id="UP000186594"/>
    </source>
</evidence>